<dbReference type="EMBL" id="NGFN01000045">
    <property type="protein sequence ID" value="OUD03255.1"/>
    <property type="molecule type" value="Genomic_DNA"/>
</dbReference>
<dbReference type="GO" id="GO:0016787">
    <property type="term" value="F:hydrolase activity"/>
    <property type="evidence" value="ECO:0007669"/>
    <property type="project" value="UniProtKB-KW"/>
</dbReference>
<dbReference type="SUPFAM" id="SSF69318">
    <property type="entry name" value="Integrin alpha N-terminal domain"/>
    <property type="match status" value="1"/>
</dbReference>
<evidence type="ECO:0008006" key="9">
    <source>
        <dbReference type="Google" id="ProtNLM"/>
    </source>
</evidence>
<evidence type="ECO:0000256" key="6">
    <source>
        <dbReference type="SAM" id="SignalP"/>
    </source>
</evidence>
<feature type="region of interest" description="Disordered" evidence="5">
    <location>
        <begin position="48"/>
        <end position="130"/>
    </location>
</feature>
<keyword evidence="4" id="KW-0325">Glycoprotein</keyword>
<dbReference type="SMART" id="SM00191">
    <property type="entry name" value="Int_alpha"/>
    <property type="match status" value="4"/>
</dbReference>
<dbReference type="InterPro" id="IPR013517">
    <property type="entry name" value="FG-GAP"/>
</dbReference>
<keyword evidence="3" id="KW-0378">Hydrolase</keyword>
<dbReference type="InterPro" id="IPR028994">
    <property type="entry name" value="Integrin_alpha_N"/>
</dbReference>
<feature type="signal peptide" evidence="6">
    <location>
        <begin position="1"/>
        <end position="28"/>
    </location>
</feature>
<evidence type="ECO:0000256" key="3">
    <source>
        <dbReference type="ARBA" id="ARBA00022801"/>
    </source>
</evidence>
<feature type="compositionally biased region" description="Basic residues" evidence="5">
    <location>
        <begin position="168"/>
        <end position="185"/>
    </location>
</feature>
<dbReference type="Gene3D" id="2.130.10.130">
    <property type="entry name" value="Integrin alpha, N-terminal"/>
    <property type="match status" value="2"/>
</dbReference>
<dbReference type="Proteomes" id="UP000195105">
    <property type="component" value="Unassembled WGS sequence"/>
</dbReference>
<dbReference type="AlphaFoldDB" id="A0A243S6L3"/>
<gene>
    <name evidence="7" type="ORF">CA983_10445</name>
</gene>
<reference evidence="7 8" key="1">
    <citation type="submission" date="2017-05" db="EMBL/GenBank/DDBJ databases">
        <title>Biotechnological potential of actinobacteria isolated from South African environments.</title>
        <authorList>
            <person name="Le Roes-Hill M."/>
            <person name="Prins A."/>
            <person name="Durrell K.A."/>
        </authorList>
    </citation>
    <scope>NUCLEOTIDE SEQUENCE [LARGE SCALE GENOMIC DNA]</scope>
    <source>
        <strain evidence="7 8">HMC13</strain>
    </source>
</reference>
<keyword evidence="8" id="KW-1185">Reference proteome</keyword>
<sequence>MRVEAGAAAFVACAVLAVSGLTALPARAAGPGTPYDFDASGSSDLVAGTPEAASASGSVTVLPGSTAGPAPTGRRTLTQDTGSVPGAVEPGDRFGAATASGDLDGDGRPDLVVGSPGENDTSGNADRGSVTVLTGASGLTAGTSFTTGAHWGPPDSARLGTDVEVGGRRRRRPRRRDRPRPRYGRQRLLARLAGQCHRHRPHPRGRLRPRGRHRWRRRRLRRRRLRRPGGDHRRHLRHRQSLRVHGRPGRSHGGFGAHVPPGRSLDVGDIDKDGHDDLLGGQPIAADAGGRSGGQITIKRGHPWGLNHPGDTVTVHQDTDGIPGTAEAGDALGASVVLRDVDGDGVLDVLAGLPGEDIGVAGTTRADAGSALVLRLTTGLTVASAQALDQGADGIPGAAEPGDRFGAEVAAGDYTGASAVGLAVGAPGENSGDGTVHVGADGAAVFIGPATAGTPAGGRLGAVLAP</sequence>
<dbReference type="PANTHER" id="PTHR23221">
    <property type="entry name" value="GLYCOSYLPHOSPHATIDYLINOSITOL PHOSPHOLIPASE D"/>
    <property type="match status" value="1"/>
</dbReference>
<evidence type="ECO:0000256" key="4">
    <source>
        <dbReference type="ARBA" id="ARBA00023180"/>
    </source>
</evidence>
<dbReference type="PANTHER" id="PTHR23221:SF7">
    <property type="entry name" value="PHOSPHATIDYLINOSITOL-GLYCAN-SPECIFIC PHOSPHOLIPASE D"/>
    <property type="match status" value="1"/>
</dbReference>
<dbReference type="PROSITE" id="PS51470">
    <property type="entry name" value="FG_GAP"/>
    <property type="match status" value="1"/>
</dbReference>
<feature type="compositionally biased region" description="Basic residues" evidence="5">
    <location>
        <begin position="196"/>
        <end position="250"/>
    </location>
</feature>
<protein>
    <recommendedName>
        <fullName evidence="9">Esterase</fullName>
    </recommendedName>
</protein>
<evidence type="ECO:0000256" key="5">
    <source>
        <dbReference type="SAM" id="MobiDB-lite"/>
    </source>
</evidence>
<evidence type="ECO:0000256" key="1">
    <source>
        <dbReference type="ARBA" id="ARBA00022729"/>
    </source>
</evidence>
<dbReference type="InterPro" id="IPR013519">
    <property type="entry name" value="Int_alpha_beta-p"/>
</dbReference>
<feature type="chain" id="PRO_5011969816" description="Esterase" evidence="6">
    <location>
        <begin position="29"/>
        <end position="466"/>
    </location>
</feature>
<evidence type="ECO:0000256" key="2">
    <source>
        <dbReference type="ARBA" id="ARBA00022737"/>
    </source>
</evidence>
<feature type="region of interest" description="Disordered" evidence="5">
    <location>
        <begin position="144"/>
        <end position="263"/>
    </location>
</feature>
<evidence type="ECO:0000313" key="8">
    <source>
        <dbReference type="Proteomes" id="UP000195105"/>
    </source>
</evidence>
<accession>A0A243S6L3</accession>
<evidence type="ECO:0000313" key="7">
    <source>
        <dbReference type="EMBL" id="OUD03255.1"/>
    </source>
</evidence>
<proteinExistence type="predicted"/>
<keyword evidence="1 6" id="KW-0732">Signal</keyword>
<organism evidence="7 8">
    <name type="scientific">Streptomyces swartbergensis</name>
    <dbReference type="NCBI Taxonomy" id="487165"/>
    <lineage>
        <taxon>Bacteria</taxon>
        <taxon>Bacillati</taxon>
        <taxon>Actinomycetota</taxon>
        <taxon>Actinomycetes</taxon>
        <taxon>Kitasatosporales</taxon>
        <taxon>Streptomycetaceae</taxon>
        <taxon>Streptomyces</taxon>
    </lineage>
</organism>
<comment type="caution">
    <text evidence="7">The sequence shown here is derived from an EMBL/GenBank/DDBJ whole genome shotgun (WGS) entry which is preliminary data.</text>
</comment>
<keyword evidence="2" id="KW-0677">Repeat</keyword>
<name>A0A243S6L3_9ACTN</name>
<dbReference type="Pfam" id="PF01839">
    <property type="entry name" value="FG-GAP"/>
    <property type="match status" value="2"/>
</dbReference>